<dbReference type="EMBL" id="CP042326">
    <property type="protein sequence ID" value="QDZ40690.1"/>
    <property type="molecule type" value="Genomic_DNA"/>
</dbReference>
<dbReference type="OrthoDB" id="9794742at2"/>
<dbReference type="RefSeq" id="WP_146296536.1">
    <property type="nucleotide sequence ID" value="NZ_CP042326.1"/>
</dbReference>
<sequence>MKIPSNAIIQDEKLTKYLLVSKQRNDKSKYLAQGGFYQENWQKLKTAIQKIIKENEAREELTDQYGTYYQVIGELEGVNAKKLPVITVWQQRKADNTFYFITLKPYRE</sequence>
<proteinExistence type="predicted"/>
<accession>A0A5B8NRJ0</accession>
<dbReference type="Proteomes" id="UP000318453">
    <property type="component" value="Chromosome"/>
</dbReference>
<evidence type="ECO:0000313" key="3">
    <source>
        <dbReference type="Proteomes" id="UP000318453"/>
    </source>
</evidence>
<dbReference type="InterPro" id="IPR049250">
    <property type="entry name" value="DUF6883"/>
</dbReference>
<name>A0A5B8NRJ0_9CHRO</name>
<reference evidence="2" key="1">
    <citation type="submission" date="2019-08" db="EMBL/GenBank/DDBJ databases">
        <title>Carotenoids and Carotenoid Binding Proteins in the Halophilic Cyanobacterium Euhalothece sp. ZM00.</title>
        <authorList>
            <person name="Cho S.M."/>
            <person name="Song J.Y."/>
            <person name="Park Y.-I."/>
        </authorList>
    </citation>
    <scope>NUCLEOTIDE SEQUENCE [LARGE SCALE GENOMIC DNA]</scope>
    <source>
        <strain evidence="2">Z-M001</strain>
    </source>
</reference>
<protein>
    <recommendedName>
        <fullName evidence="1">DUF6883 domain-containing protein</fullName>
    </recommendedName>
</protein>
<organism evidence="2 3">
    <name type="scientific">Euhalothece natronophila Z-M001</name>
    <dbReference type="NCBI Taxonomy" id="522448"/>
    <lineage>
        <taxon>Bacteria</taxon>
        <taxon>Bacillati</taxon>
        <taxon>Cyanobacteriota</taxon>
        <taxon>Cyanophyceae</taxon>
        <taxon>Oscillatoriophycideae</taxon>
        <taxon>Chroococcales</taxon>
        <taxon>Halothecacae</taxon>
        <taxon>Halothece cluster</taxon>
        <taxon>Euhalothece</taxon>
    </lineage>
</organism>
<dbReference type="Pfam" id="PF21814">
    <property type="entry name" value="DUF6883"/>
    <property type="match status" value="1"/>
</dbReference>
<feature type="domain" description="DUF6883" evidence="1">
    <location>
        <begin position="6"/>
        <end position="103"/>
    </location>
</feature>
<keyword evidence="3" id="KW-1185">Reference proteome</keyword>
<gene>
    <name evidence="2" type="ORF">FRE64_12450</name>
</gene>
<dbReference type="AlphaFoldDB" id="A0A5B8NRJ0"/>
<evidence type="ECO:0000313" key="2">
    <source>
        <dbReference type="EMBL" id="QDZ40690.1"/>
    </source>
</evidence>
<evidence type="ECO:0000259" key="1">
    <source>
        <dbReference type="Pfam" id="PF21814"/>
    </source>
</evidence>
<dbReference type="KEGG" id="enn:FRE64_12450"/>